<dbReference type="OrthoDB" id="5581418at2759"/>
<feature type="transmembrane region" description="Helical" evidence="2">
    <location>
        <begin position="34"/>
        <end position="56"/>
    </location>
</feature>
<evidence type="ECO:0000313" key="4">
    <source>
        <dbReference type="Proteomes" id="UP001149813"/>
    </source>
</evidence>
<evidence type="ECO:0000256" key="2">
    <source>
        <dbReference type="SAM" id="Phobius"/>
    </source>
</evidence>
<name>A0A9W7Y336_9FUNG</name>
<dbReference type="EMBL" id="JANBOJ010000081">
    <property type="protein sequence ID" value="KAJ1723098.1"/>
    <property type="molecule type" value="Genomic_DNA"/>
</dbReference>
<comment type="caution">
    <text evidence="3">The sequence shown here is derived from an EMBL/GenBank/DDBJ whole genome shotgun (WGS) entry which is preliminary data.</text>
</comment>
<proteinExistence type="predicted"/>
<keyword evidence="2" id="KW-1133">Transmembrane helix</keyword>
<evidence type="ECO:0000313" key="3">
    <source>
        <dbReference type="EMBL" id="KAJ1723098.1"/>
    </source>
</evidence>
<gene>
    <name evidence="3" type="ORF">LPJ53_002538</name>
</gene>
<dbReference type="Proteomes" id="UP001149813">
    <property type="component" value="Unassembled WGS sequence"/>
</dbReference>
<keyword evidence="2" id="KW-0472">Membrane</keyword>
<protein>
    <submittedName>
        <fullName evidence="3">Uncharacterized protein</fullName>
    </submittedName>
</protein>
<dbReference type="AlphaFoldDB" id="A0A9W7Y336"/>
<keyword evidence="2" id="KW-0812">Transmembrane</keyword>
<evidence type="ECO:0000256" key="1">
    <source>
        <dbReference type="SAM" id="MobiDB-lite"/>
    </source>
</evidence>
<feature type="transmembrane region" description="Helical" evidence="2">
    <location>
        <begin position="71"/>
        <end position="94"/>
    </location>
</feature>
<feature type="region of interest" description="Disordered" evidence="1">
    <location>
        <begin position="143"/>
        <end position="202"/>
    </location>
</feature>
<feature type="compositionally biased region" description="Pro residues" evidence="1">
    <location>
        <begin position="180"/>
        <end position="190"/>
    </location>
</feature>
<feature type="compositionally biased region" description="Low complexity" evidence="1">
    <location>
        <begin position="149"/>
        <end position="171"/>
    </location>
</feature>
<sequence>MNYAYPPQPQPIQYTAEQVEEVRRQKIAYVKRNGYISLGIQVAFTAVFAGLLGYYIHREQTRSVAYDDKWFKWYIGLLIALLVIDVLCIAYTFWQMRTNLRVLTDPRTPPEVIMAGSYTKVVIVQQPTPGYGQSAPGYGQPAYAPPYPGTANPGATYGDYGKGGADYYQQGRDLNSGNTYPPPPSSPPPAQQQSNTHRNPFE</sequence>
<reference evidence="3" key="1">
    <citation type="submission" date="2022-07" db="EMBL/GenBank/DDBJ databases">
        <title>Phylogenomic reconstructions and comparative analyses of Kickxellomycotina fungi.</title>
        <authorList>
            <person name="Reynolds N.K."/>
            <person name="Stajich J.E."/>
            <person name="Barry K."/>
            <person name="Grigoriev I.V."/>
            <person name="Crous P."/>
            <person name="Smith M.E."/>
        </authorList>
    </citation>
    <scope>NUCLEOTIDE SEQUENCE</scope>
    <source>
        <strain evidence="3">NBRC 32514</strain>
    </source>
</reference>
<keyword evidence="4" id="KW-1185">Reference proteome</keyword>
<accession>A0A9W7Y336</accession>
<organism evidence="3 4">
    <name type="scientific">Coemansia erecta</name>
    <dbReference type="NCBI Taxonomy" id="147472"/>
    <lineage>
        <taxon>Eukaryota</taxon>
        <taxon>Fungi</taxon>
        <taxon>Fungi incertae sedis</taxon>
        <taxon>Zoopagomycota</taxon>
        <taxon>Kickxellomycotina</taxon>
        <taxon>Kickxellomycetes</taxon>
        <taxon>Kickxellales</taxon>
        <taxon>Kickxellaceae</taxon>
        <taxon>Coemansia</taxon>
    </lineage>
</organism>